<dbReference type="Proteomes" id="UP000238325">
    <property type="component" value="Unassembled WGS sequence"/>
</dbReference>
<name>A0A2S9CS35_CHRCI</name>
<proteinExistence type="predicted"/>
<dbReference type="OrthoDB" id="1365390at2"/>
<dbReference type="Proteomes" id="UP000238534">
    <property type="component" value="Unassembled WGS sequence"/>
</dbReference>
<evidence type="ECO:0000313" key="4">
    <source>
        <dbReference type="Proteomes" id="UP000238534"/>
    </source>
</evidence>
<organism evidence="1 4">
    <name type="scientific">Chryseobacterium culicis</name>
    <dbReference type="NCBI Taxonomy" id="680127"/>
    <lineage>
        <taxon>Bacteria</taxon>
        <taxon>Pseudomonadati</taxon>
        <taxon>Bacteroidota</taxon>
        <taxon>Flavobacteriia</taxon>
        <taxon>Flavobacteriales</taxon>
        <taxon>Weeksellaceae</taxon>
        <taxon>Chryseobacterium group</taxon>
        <taxon>Chryseobacterium</taxon>
    </lineage>
</organism>
<evidence type="ECO:0000313" key="2">
    <source>
        <dbReference type="EMBL" id="PRB89532.1"/>
    </source>
</evidence>
<dbReference type="AlphaFoldDB" id="A0A2S9CS35"/>
<dbReference type="RefSeq" id="WP_105683038.1">
    <property type="nucleotide sequence ID" value="NZ_JBBGZD010000002.1"/>
</dbReference>
<evidence type="ECO:0000313" key="1">
    <source>
        <dbReference type="EMBL" id="PRB83290.1"/>
    </source>
</evidence>
<accession>A0A2S9CS35</accession>
<dbReference type="EMBL" id="PCPH01000003">
    <property type="protein sequence ID" value="PRB89532.1"/>
    <property type="molecule type" value="Genomic_DNA"/>
</dbReference>
<reference evidence="3 4" key="1">
    <citation type="submission" date="2017-09" db="EMBL/GenBank/DDBJ databases">
        <title>Genomic, metabolic, and phenotypic characteristics of bacterial isolates from the natural microbiome of the model nematode Caenorhabditis elegans.</title>
        <authorList>
            <person name="Zimmermann J."/>
            <person name="Obeng N."/>
            <person name="Yang W."/>
            <person name="Obeng O."/>
            <person name="Kissoyan K."/>
            <person name="Pees B."/>
            <person name="Dirksen P."/>
            <person name="Hoppner M."/>
            <person name="Franke A."/>
            <person name="Rosenstiel P."/>
            <person name="Leippe M."/>
            <person name="Dierking K."/>
            <person name="Kaleta C."/>
            <person name="Schulenburg H."/>
        </authorList>
    </citation>
    <scope>NUCLEOTIDE SEQUENCE [LARGE SCALE GENOMIC DNA]</scope>
    <source>
        <strain evidence="1 4">MYb25</strain>
        <strain evidence="2 3">MYb44</strain>
    </source>
</reference>
<gene>
    <name evidence="1" type="ORF">CQ022_14320</name>
    <name evidence="2" type="ORF">CQ033_13215</name>
</gene>
<evidence type="ECO:0000313" key="3">
    <source>
        <dbReference type="Proteomes" id="UP000238325"/>
    </source>
</evidence>
<protein>
    <submittedName>
        <fullName evidence="1">Uncharacterized protein</fullName>
    </submittedName>
</protein>
<keyword evidence="3" id="KW-1185">Reference proteome</keyword>
<dbReference type="EMBL" id="PCPP01000002">
    <property type="protein sequence ID" value="PRB83290.1"/>
    <property type="molecule type" value="Genomic_DNA"/>
</dbReference>
<comment type="caution">
    <text evidence="1">The sequence shown here is derived from an EMBL/GenBank/DDBJ whole genome shotgun (WGS) entry which is preliminary data.</text>
</comment>
<sequence length="131" mass="15392">MDPEEFVKGLKRDKARGNLAPHQIILLISFLNIYAKLESKYFDITELESEFQQVWKDYKSQFASTNNNIGLPLKAFINRDYIRLTLKNDISNFRNTQELKREISTIEIDTILIQLLQQNDIKSYLISKIAH</sequence>